<sequence length="94" mass="10592">MSSGIQVILPIEVFGSAENLTPQAITEALTKAKENTEQLSKSKETINLLLRIIKEQGNRLENIVEGGHSGMEQAKRVREMIRDLKTFDIREDLK</sequence>
<evidence type="ECO:0000313" key="2">
    <source>
        <dbReference type="Proteomes" id="UP000278789"/>
    </source>
</evidence>
<dbReference type="EMBL" id="MH834613">
    <property type="protein sequence ID" value="AYN58031.1"/>
    <property type="molecule type" value="Genomic_DNA"/>
</dbReference>
<dbReference type="Proteomes" id="UP000278789">
    <property type="component" value="Segment"/>
</dbReference>
<protein>
    <submittedName>
        <fullName evidence="1">Uncharacterized protein</fullName>
    </submittedName>
</protein>
<dbReference type="GeneID" id="55611942"/>
<dbReference type="KEGG" id="vg:55611942"/>
<evidence type="ECO:0000313" key="1">
    <source>
        <dbReference type="EMBL" id="AYN58031.1"/>
    </source>
</evidence>
<name>A0A3G2KGF5_9CAUD</name>
<proteinExistence type="predicted"/>
<dbReference type="RefSeq" id="YP_009841749.1">
    <property type="nucleotide sequence ID" value="NC_048734.1"/>
</dbReference>
<accession>A0A3G2KGF5</accession>
<keyword evidence="2" id="KW-1185">Reference proteome</keyword>
<organism evidence="1 2">
    <name type="scientific">Mycobacterium phage Fowlmouth</name>
    <dbReference type="NCBI Taxonomy" id="2419978"/>
    <lineage>
        <taxon>Viruses</taxon>
        <taxon>Duplodnaviria</taxon>
        <taxon>Heunggongvirae</taxon>
        <taxon>Uroviricota</taxon>
        <taxon>Caudoviricetes</taxon>
        <taxon>Fowlmouthvirus</taxon>
        <taxon>Fowlmouthvirus fowlmouth</taxon>
    </lineage>
</organism>
<reference evidence="1" key="1">
    <citation type="submission" date="2018-09" db="EMBL/GenBank/DDBJ databases">
        <authorList>
            <person name="Bryant B."/>
            <person name="Burch A."/>
            <person name="Dorissaint R."/>
            <person name="Douthitt C."/>
            <person name="Garofalo J."/>
            <person name="Kuiack J."/>
            <person name="Marcillon S."/>
            <person name="Moreno J."/>
            <person name="Norus J."/>
            <person name="Parks M."/>
            <person name="Peroza J."/>
            <person name="Wilse K."/>
            <person name="Wiersma-Koch H."/>
            <person name="D'Elia T."/>
            <person name="Garlena R.A."/>
            <person name="Russell D.A."/>
            <person name="Pope W.H."/>
            <person name="Jacobs-Sera D."/>
            <person name="Hatfull G.F."/>
        </authorList>
    </citation>
    <scope>NUCLEOTIDE SEQUENCE [LARGE SCALE GENOMIC DNA]</scope>
</reference>
<gene>
    <name evidence="1" type="primary">82</name>
    <name evidence="1" type="ORF">SEA_FOWLMOUTH_82</name>
</gene>